<dbReference type="Gene3D" id="2.40.50.100">
    <property type="match status" value="1"/>
</dbReference>
<sequence>MRKPIVLLAIAILLAAAGGWWLLKGRPLVVVTAPVERGPAVELVYATGFVDAEHPVTVSSRLTAPVVAVMVEEGARVTRGQPLVRLDDSEQRALLAQARADARGKSLAENRVTGLYAQGWVTRAARDEAIAAGQASRAAARALEARLDQLAVRAGIEGVVLKRDVEPGDLATPGKTLFQLGDPARARVTATVDERDIPRVRVGQNALLSSDALPGKVIRGHVTEITPGGDPAERAFRVRIGLDDRKVLPFGLTLEVNIVTNRHEGALLVPAGALADGHVWRVRDGRVERRAVRTGIVGTERVEIVSGLGEADRVVVDPPAALEDGDRVRS</sequence>
<dbReference type="Pfam" id="PF25989">
    <property type="entry name" value="YknX_C"/>
    <property type="match status" value="1"/>
</dbReference>
<gene>
    <name evidence="5" type="ORF">SAMN06295987_103150</name>
</gene>
<dbReference type="GO" id="GO:0015562">
    <property type="term" value="F:efflux transmembrane transporter activity"/>
    <property type="evidence" value="ECO:0007669"/>
    <property type="project" value="TreeGrafter"/>
</dbReference>
<accession>A0A1U6HV87</accession>
<dbReference type="Proteomes" id="UP000190989">
    <property type="component" value="Unassembled WGS sequence"/>
</dbReference>
<dbReference type="Pfam" id="PF25973">
    <property type="entry name" value="BSH_CzcB"/>
    <property type="match status" value="1"/>
</dbReference>
<dbReference type="Gene3D" id="1.10.287.470">
    <property type="entry name" value="Helix hairpin bin"/>
    <property type="match status" value="1"/>
</dbReference>
<comment type="similarity">
    <text evidence="1">Belongs to the membrane fusion protein (MFP) (TC 8.A.1) family.</text>
</comment>
<dbReference type="InterPro" id="IPR058647">
    <property type="entry name" value="BSH_CzcB-like"/>
</dbReference>
<dbReference type="PANTHER" id="PTHR30469">
    <property type="entry name" value="MULTIDRUG RESISTANCE PROTEIN MDTA"/>
    <property type="match status" value="1"/>
</dbReference>
<dbReference type="AlphaFoldDB" id="A0A1U6HV87"/>
<dbReference type="SUPFAM" id="SSF111369">
    <property type="entry name" value="HlyD-like secretion proteins"/>
    <property type="match status" value="1"/>
</dbReference>
<evidence type="ECO:0000259" key="3">
    <source>
        <dbReference type="Pfam" id="PF25973"/>
    </source>
</evidence>
<evidence type="ECO:0000259" key="4">
    <source>
        <dbReference type="Pfam" id="PF25989"/>
    </source>
</evidence>
<dbReference type="PANTHER" id="PTHR30469:SF38">
    <property type="entry name" value="HLYD FAMILY SECRETION PROTEIN"/>
    <property type="match status" value="1"/>
</dbReference>
<organism evidence="5 6">
    <name type="scientific">Novosphingobium mathurense</name>
    <dbReference type="NCBI Taxonomy" id="428990"/>
    <lineage>
        <taxon>Bacteria</taxon>
        <taxon>Pseudomonadati</taxon>
        <taxon>Pseudomonadota</taxon>
        <taxon>Alphaproteobacteria</taxon>
        <taxon>Sphingomonadales</taxon>
        <taxon>Sphingomonadaceae</taxon>
        <taxon>Novosphingobium</taxon>
    </lineage>
</organism>
<dbReference type="STRING" id="428990.SAMN06295987_103150"/>
<feature type="domain" description="YknX-like C-terminal permuted SH3-like" evidence="4">
    <location>
        <begin position="278"/>
        <end position="329"/>
    </location>
</feature>
<keyword evidence="6" id="KW-1185">Reference proteome</keyword>
<dbReference type="InterPro" id="IPR058792">
    <property type="entry name" value="Beta-barrel_RND_2"/>
</dbReference>
<dbReference type="InterPro" id="IPR006143">
    <property type="entry name" value="RND_pump_MFP"/>
</dbReference>
<evidence type="ECO:0000256" key="1">
    <source>
        <dbReference type="ARBA" id="ARBA00009477"/>
    </source>
</evidence>
<dbReference type="RefSeq" id="WP_079730496.1">
    <property type="nucleotide sequence ID" value="NZ_FVZE01000003.1"/>
</dbReference>
<dbReference type="InterPro" id="IPR058637">
    <property type="entry name" value="YknX-like_C"/>
</dbReference>
<evidence type="ECO:0000313" key="5">
    <source>
        <dbReference type="EMBL" id="SLJ99727.1"/>
    </source>
</evidence>
<feature type="domain" description="CusB-like beta-barrel" evidence="2">
    <location>
        <begin position="188"/>
        <end position="259"/>
    </location>
</feature>
<dbReference type="NCBIfam" id="TIGR01730">
    <property type="entry name" value="RND_mfp"/>
    <property type="match status" value="1"/>
</dbReference>
<dbReference type="GO" id="GO:1990281">
    <property type="term" value="C:efflux pump complex"/>
    <property type="evidence" value="ECO:0007669"/>
    <property type="project" value="TreeGrafter"/>
</dbReference>
<dbReference type="Pfam" id="PF25954">
    <property type="entry name" value="Beta-barrel_RND_2"/>
    <property type="match status" value="1"/>
</dbReference>
<feature type="domain" description="CzcB-like barrel-sandwich hybrid" evidence="3">
    <location>
        <begin position="56"/>
        <end position="182"/>
    </location>
</feature>
<name>A0A1U6HV87_9SPHN</name>
<protein>
    <submittedName>
        <fullName evidence="5">RND family efflux transporter, MFP subunit</fullName>
    </submittedName>
</protein>
<evidence type="ECO:0000259" key="2">
    <source>
        <dbReference type="Pfam" id="PF25954"/>
    </source>
</evidence>
<dbReference type="Gene3D" id="2.40.30.170">
    <property type="match status" value="1"/>
</dbReference>
<dbReference type="EMBL" id="FVZE01000003">
    <property type="protein sequence ID" value="SLJ99727.1"/>
    <property type="molecule type" value="Genomic_DNA"/>
</dbReference>
<evidence type="ECO:0000313" key="6">
    <source>
        <dbReference type="Proteomes" id="UP000190989"/>
    </source>
</evidence>
<proteinExistence type="inferred from homology"/>
<reference evidence="6" key="1">
    <citation type="submission" date="2017-02" db="EMBL/GenBank/DDBJ databases">
        <authorList>
            <person name="Varghese N."/>
            <person name="Submissions S."/>
        </authorList>
    </citation>
    <scope>NUCLEOTIDE SEQUENCE [LARGE SCALE GENOMIC DNA]</scope>
    <source>
        <strain evidence="6">SM117</strain>
    </source>
</reference>
<dbReference type="Gene3D" id="2.40.420.20">
    <property type="match status" value="1"/>
</dbReference>